<feature type="region of interest" description="Disordered" evidence="1">
    <location>
        <begin position="147"/>
        <end position="166"/>
    </location>
</feature>
<evidence type="ECO:0000313" key="3">
    <source>
        <dbReference type="Proteomes" id="UP000007129"/>
    </source>
</evidence>
<dbReference type="Proteomes" id="UP000007129">
    <property type="component" value="Unassembled WGS sequence"/>
</dbReference>
<feature type="compositionally biased region" description="Polar residues" evidence="1">
    <location>
        <begin position="156"/>
        <end position="166"/>
    </location>
</feature>
<dbReference type="VEuPathDB" id="FungiDB:MPH_00311"/>
<evidence type="ECO:0000313" key="2">
    <source>
        <dbReference type="EMBL" id="EKG22331.1"/>
    </source>
</evidence>
<sequence>MSTADVQEHVVLLTSRRFRCGEAYFGTKVWHLHSLAIPTTALRIHEVWQAKGWDMRKFAASSGAPIAKQCAFVVSYTVYFNLLLEMSQTYKIYSQNVALLNARCGENGSRRKRWWGFWGDQVLFWLQGFDNVCRRRSLSNETLDQQAPLKDAGSSKKGNMTSTLRY</sequence>
<dbReference type="AlphaFoldDB" id="K2RIB5"/>
<accession>K2RIB5</accession>
<reference evidence="2 3" key="1">
    <citation type="journal article" date="2012" name="BMC Genomics">
        <title>Tools to kill: Genome of one of the most destructive plant pathogenic fungi Macrophomina phaseolina.</title>
        <authorList>
            <person name="Islam M.S."/>
            <person name="Haque M.S."/>
            <person name="Islam M.M."/>
            <person name="Emdad E.M."/>
            <person name="Halim A."/>
            <person name="Hossen Q.M.M."/>
            <person name="Hossain M.Z."/>
            <person name="Ahmed B."/>
            <person name="Rahim S."/>
            <person name="Rahman M.S."/>
            <person name="Alam M.M."/>
            <person name="Hou S."/>
            <person name="Wan X."/>
            <person name="Saito J.A."/>
            <person name="Alam M."/>
        </authorList>
    </citation>
    <scope>NUCLEOTIDE SEQUENCE [LARGE SCALE GENOMIC DNA]</scope>
    <source>
        <strain evidence="2 3">MS6</strain>
    </source>
</reference>
<evidence type="ECO:0000256" key="1">
    <source>
        <dbReference type="SAM" id="MobiDB-lite"/>
    </source>
</evidence>
<dbReference type="InParanoid" id="K2RIB5"/>
<gene>
    <name evidence="2" type="ORF">MPH_00311</name>
</gene>
<protein>
    <submittedName>
        <fullName evidence="2">Interferon-induced 6-16</fullName>
    </submittedName>
</protein>
<proteinExistence type="predicted"/>
<name>K2RIB5_MACPH</name>
<organism evidence="2 3">
    <name type="scientific">Macrophomina phaseolina (strain MS6)</name>
    <name type="common">Charcoal rot fungus</name>
    <dbReference type="NCBI Taxonomy" id="1126212"/>
    <lineage>
        <taxon>Eukaryota</taxon>
        <taxon>Fungi</taxon>
        <taxon>Dikarya</taxon>
        <taxon>Ascomycota</taxon>
        <taxon>Pezizomycotina</taxon>
        <taxon>Dothideomycetes</taxon>
        <taxon>Dothideomycetes incertae sedis</taxon>
        <taxon>Botryosphaeriales</taxon>
        <taxon>Botryosphaeriaceae</taxon>
        <taxon>Macrophomina</taxon>
    </lineage>
</organism>
<dbReference type="HOGENOM" id="CLU_1603037_0_0_1"/>
<comment type="caution">
    <text evidence="2">The sequence shown here is derived from an EMBL/GenBank/DDBJ whole genome shotgun (WGS) entry which is preliminary data.</text>
</comment>
<dbReference type="EMBL" id="AHHD01000014">
    <property type="protein sequence ID" value="EKG22331.1"/>
    <property type="molecule type" value="Genomic_DNA"/>
</dbReference>